<name>A0ABN7VDH8_GIGMA</name>
<accession>A0ABN7VDH8</accession>
<protein>
    <submittedName>
        <fullName evidence="1">24721_t:CDS:1</fullName>
    </submittedName>
</protein>
<feature type="non-terminal residue" evidence="1">
    <location>
        <position position="62"/>
    </location>
</feature>
<feature type="non-terminal residue" evidence="1">
    <location>
        <position position="1"/>
    </location>
</feature>
<comment type="caution">
    <text evidence="1">The sequence shown here is derived from an EMBL/GenBank/DDBJ whole genome shotgun (WGS) entry which is preliminary data.</text>
</comment>
<organism evidence="1 2">
    <name type="scientific">Gigaspora margarita</name>
    <dbReference type="NCBI Taxonomy" id="4874"/>
    <lineage>
        <taxon>Eukaryota</taxon>
        <taxon>Fungi</taxon>
        <taxon>Fungi incertae sedis</taxon>
        <taxon>Mucoromycota</taxon>
        <taxon>Glomeromycotina</taxon>
        <taxon>Glomeromycetes</taxon>
        <taxon>Diversisporales</taxon>
        <taxon>Gigasporaceae</taxon>
        <taxon>Gigaspora</taxon>
    </lineage>
</organism>
<evidence type="ECO:0000313" key="1">
    <source>
        <dbReference type="EMBL" id="CAG8759186.1"/>
    </source>
</evidence>
<gene>
    <name evidence="1" type="ORF">GMARGA_LOCUS17275</name>
</gene>
<keyword evidence="2" id="KW-1185">Reference proteome</keyword>
<evidence type="ECO:0000313" key="2">
    <source>
        <dbReference type="Proteomes" id="UP000789901"/>
    </source>
</evidence>
<proteinExistence type="predicted"/>
<reference evidence="1 2" key="1">
    <citation type="submission" date="2021-06" db="EMBL/GenBank/DDBJ databases">
        <authorList>
            <person name="Kallberg Y."/>
            <person name="Tangrot J."/>
            <person name="Rosling A."/>
        </authorList>
    </citation>
    <scope>NUCLEOTIDE SEQUENCE [LARGE SCALE GENOMIC DNA]</scope>
    <source>
        <strain evidence="1 2">120-4 pot B 10/14</strain>
    </source>
</reference>
<dbReference type="EMBL" id="CAJVQB010012976">
    <property type="protein sequence ID" value="CAG8759186.1"/>
    <property type="molecule type" value="Genomic_DNA"/>
</dbReference>
<dbReference type="Proteomes" id="UP000789901">
    <property type="component" value="Unassembled WGS sequence"/>
</dbReference>
<sequence>MTVVNFFEKLSQDFYRLLNDTNNYDTIIQAGKERSPYFSEKLKIKHEEFDEEDEYLWTSTED</sequence>